<protein>
    <submittedName>
        <fullName evidence="2">Uncharacterized protein</fullName>
    </submittedName>
</protein>
<reference evidence="2 3" key="1">
    <citation type="submission" date="2019-02" db="EMBL/GenBank/DDBJ databases">
        <title>Sequencing the genomes of 1000 actinobacteria strains.</title>
        <authorList>
            <person name="Klenk H.-P."/>
        </authorList>
    </citation>
    <scope>NUCLEOTIDE SEQUENCE [LARGE SCALE GENOMIC DNA]</scope>
    <source>
        <strain evidence="2 3">DSM 45612</strain>
    </source>
</reference>
<evidence type="ECO:0000313" key="3">
    <source>
        <dbReference type="Proteomes" id="UP000294114"/>
    </source>
</evidence>
<evidence type="ECO:0000313" key="2">
    <source>
        <dbReference type="EMBL" id="RZU74542.1"/>
    </source>
</evidence>
<keyword evidence="3" id="KW-1185">Reference proteome</keyword>
<dbReference type="Proteomes" id="UP000294114">
    <property type="component" value="Unassembled WGS sequence"/>
</dbReference>
<dbReference type="AlphaFoldDB" id="A0A4Q8B9W6"/>
<accession>A0A4Q8B9W6</accession>
<name>A0A4Q8B9W6_9ACTN</name>
<proteinExistence type="predicted"/>
<feature type="region of interest" description="Disordered" evidence="1">
    <location>
        <begin position="169"/>
        <end position="188"/>
    </location>
</feature>
<organism evidence="2 3">
    <name type="scientific">Micromonospora kangleipakensis</name>
    <dbReference type="NCBI Taxonomy" id="1077942"/>
    <lineage>
        <taxon>Bacteria</taxon>
        <taxon>Bacillati</taxon>
        <taxon>Actinomycetota</taxon>
        <taxon>Actinomycetes</taxon>
        <taxon>Micromonosporales</taxon>
        <taxon>Micromonosporaceae</taxon>
        <taxon>Micromonospora</taxon>
    </lineage>
</organism>
<sequence length="188" mass="20636">MHVLFLSVGGTRRRAVVEESAQVVADGGAATVVVDRAATWTRETFASGVTVVELARLEQRQPALRVEQAVLYKAPRKVLRTVGRGPLRRLAKRAEKSYERRIAARAHRAFLRMRGDARPRLVDALVRRGRPVDVLVVTDPVAMPYAARLVTGAPAASAPRVCFSYDYSGEGPKRQHRSVPDAVQGDNS</sequence>
<dbReference type="EMBL" id="SHLD01000001">
    <property type="protein sequence ID" value="RZU74542.1"/>
    <property type="molecule type" value="Genomic_DNA"/>
</dbReference>
<gene>
    <name evidence="2" type="ORF">EV384_3014</name>
</gene>
<dbReference type="RefSeq" id="WP_130333886.1">
    <property type="nucleotide sequence ID" value="NZ_SHLD01000001.1"/>
</dbReference>
<dbReference type="OrthoDB" id="3475775at2"/>
<evidence type="ECO:0000256" key="1">
    <source>
        <dbReference type="SAM" id="MobiDB-lite"/>
    </source>
</evidence>
<comment type="caution">
    <text evidence="2">The sequence shown here is derived from an EMBL/GenBank/DDBJ whole genome shotgun (WGS) entry which is preliminary data.</text>
</comment>